<dbReference type="InterPro" id="IPR027266">
    <property type="entry name" value="TrmE/GcvT-like"/>
</dbReference>
<dbReference type="Gene3D" id="3.30.1360.120">
    <property type="entry name" value="Probable tRNA modification gtpase trme, domain 1"/>
    <property type="match status" value="1"/>
</dbReference>
<name>A0A382DQ26_9ZZZZ</name>
<evidence type="ECO:0000313" key="2">
    <source>
        <dbReference type="EMBL" id="SVB39841.1"/>
    </source>
</evidence>
<organism evidence="2">
    <name type="scientific">marine metagenome</name>
    <dbReference type="NCBI Taxonomy" id="408172"/>
    <lineage>
        <taxon>unclassified sequences</taxon>
        <taxon>metagenomes</taxon>
        <taxon>ecological metagenomes</taxon>
    </lineage>
</organism>
<dbReference type="EMBL" id="UINC01040242">
    <property type="protein sequence ID" value="SVB39841.1"/>
    <property type="molecule type" value="Genomic_DNA"/>
</dbReference>
<sequence length="54" mass="5934">YYSPNLGRSFALALVKGGLKKKGNKLLAPMPDKTIEVEITDPVFIDPSNERLST</sequence>
<proteinExistence type="predicted"/>
<evidence type="ECO:0000259" key="1">
    <source>
        <dbReference type="Pfam" id="PF08669"/>
    </source>
</evidence>
<protein>
    <recommendedName>
        <fullName evidence="1">Aminomethyltransferase C-terminal domain-containing protein</fullName>
    </recommendedName>
</protein>
<dbReference type="SUPFAM" id="SSF101790">
    <property type="entry name" value="Aminomethyltransferase beta-barrel domain"/>
    <property type="match status" value="1"/>
</dbReference>
<feature type="domain" description="Aminomethyltransferase C-terminal" evidence="1">
    <location>
        <begin position="1"/>
        <end position="46"/>
    </location>
</feature>
<gene>
    <name evidence="2" type="ORF">METZ01_LOCUS192695</name>
</gene>
<reference evidence="2" key="1">
    <citation type="submission" date="2018-05" db="EMBL/GenBank/DDBJ databases">
        <authorList>
            <person name="Lanie J.A."/>
            <person name="Ng W.-L."/>
            <person name="Kazmierczak K.M."/>
            <person name="Andrzejewski T.M."/>
            <person name="Davidsen T.M."/>
            <person name="Wayne K.J."/>
            <person name="Tettelin H."/>
            <person name="Glass J.I."/>
            <person name="Rusch D."/>
            <person name="Podicherti R."/>
            <person name="Tsui H.-C.T."/>
            <person name="Winkler M.E."/>
        </authorList>
    </citation>
    <scope>NUCLEOTIDE SEQUENCE</scope>
</reference>
<dbReference type="InterPro" id="IPR029043">
    <property type="entry name" value="GcvT/YgfZ_C"/>
</dbReference>
<dbReference type="Pfam" id="PF08669">
    <property type="entry name" value="GCV_T_C"/>
    <property type="match status" value="1"/>
</dbReference>
<feature type="non-terminal residue" evidence="2">
    <location>
        <position position="1"/>
    </location>
</feature>
<dbReference type="InterPro" id="IPR013977">
    <property type="entry name" value="GcvT_C"/>
</dbReference>
<accession>A0A382DQ26</accession>
<dbReference type="AlphaFoldDB" id="A0A382DQ26"/>